<feature type="compositionally biased region" description="Polar residues" evidence="2">
    <location>
        <begin position="160"/>
        <end position="177"/>
    </location>
</feature>
<feature type="compositionally biased region" description="Polar residues" evidence="2">
    <location>
        <begin position="620"/>
        <end position="639"/>
    </location>
</feature>
<gene>
    <name evidence="3" type="ORF">F0562_032454</name>
</gene>
<accession>A0A5J5ATV9</accession>
<feature type="region of interest" description="Disordered" evidence="2">
    <location>
        <begin position="499"/>
        <end position="571"/>
    </location>
</feature>
<feature type="region of interest" description="Disordered" evidence="2">
    <location>
        <begin position="596"/>
        <end position="708"/>
    </location>
</feature>
<organism evidence="3 4">
    <name type="scientific">Nyssa sinensis</name>
    <dbReference type="NCBI Taxonomy" id="561372"/>
    <lineage>
        <taxon>Eukaryota</taxon>
        <taxon>Viridiplantae</taxon>
        <taxon>Streptophyta</taxon>
        <taxon>Embryophyta</taxon>
        <taxon>Tracheophyta</taxon>
        <taxon>Spermatophyta</taxon>
        <taxon>Magnoliopsida</taxon>
        <taxon>eudicotyledons</taxon>
        <taxon>Gunneridae</taxon>
        <taxon>Pentapetalae</taxon>
        <taxon>asterids</taxon>
        <taxon>Cornales</taxon>
        <taxon>Nyssaceae</taxon>
        <taxon>Nyssa</taxon>
    </lineage>
</organism>
<keyword evidence="4" id="KW-1185">Reference proteome</keyword>
<feature type="compositionally biased region" description="Polar residues" evidence="2">
    <location>
        <begin position="231"/>
        <end position="243"/>
    </location>
</feature>
<protein>
    <recommendedName>
        <fullName evidence="5">Alpha-ketoglutarate-dependent dioxygenase AlkB-like domain-containing protein</fullName>
    </recommendedName>
</protein>
<dbReference type="AlphaFoldDB" id="A0A5J5ATV9"/>
<dbReference type="GO" id="GO:0003729">
    <property type="term" value="F:mRNA binding"/>
    <property type="evidence" value="ECO:0007669"/>
    <property type="project" value="InterPro"/>
</dbReference>
<reference evidence="3 4" key="1">
    <citation type="submission" date="2019-09" db="EMBL/GenBank/DDBJ databases">
        <title>A chromosome-level genome assembly of the Chinese tupelo Nyssa sinensis.</title>
        <authorList>
            <person name="Yang X."/>
            <person name="Kang M."/>
            <person name="Yang Y."/>
            <person name="Xiong H."/>
            <person name="Wang M."/>
            <person name="Zhang Z."/>
            <person name="Wang Z."/>
            <person name="Wu H."/>
            <person name="Ma T."/>
            <person name="Liu J."/>
            <person name="Xi Z."/>
        </authorList>
    </citation>
    <scope>NUCLEOTIDE SEQUENCE [LARGE SCALE GENOMIC DNA]</scope>
    <source>
        <strain evidence="3">J267</strain>
        <tissue evidence="3">Leaf</tissue>
    </source>
</reference>
<evidence type="ECO:0000256" key="2">
    <source>
        <dbReference type="SAM" id="MobiDB-lite"/>
    </source>
</evidence>
<comment type="similarity">
    <text evidence="1">Belongs to the alkB family.</text>
</comment>
<dbReference type="OrthoDB" id="1916097at2759"/>
<feature type="region of interest" description="Disordered" evidence="2">
    <location>
        <begin position="231"/>
        <end position="255"/>
    </location>
</feature>
<sequence>MAMPSGNVVISDKMQFPSGAIGAGGGGGGGGSGGGEMLHHHHRQWFPDERDGFISWIRGEFAAANAIIDSLCHHLRLTGEPGEYDGVINCIQQRRCNWNPVLHMQQYFSVAEVIYSLQQATWRRQQQYFDPVKVPGKEFKRSGVGSRQGQRGELVKDGHNSNVECHSQDANSSGSSMRSEKAERIAEKVEELKLGGEVAKSDAKGVALAEERKGAGADFIAKPQIESYIKNSGNSQGTISGNSEPEAGVDDGCTSNSKGPCNVHLDNDSNSIQSPHEKTNLTIIPKTFVGTEMFEGKLINMVDGMKLYEELFDVTEVSKLVSLVNDLRAAGKRGQFQGQTFVVSKRPMKGHGREMIQLGLPIADAPPDDENVTGFSKDRRTESIPGLLQDVIKRLVGMQVMTVKPDSCIIDIFNEGDHSQPNVWPSWFGRPVCVLFLTECDMTFGKVIGIEHPGDYRGPLKLSLAPGSLLVMQGRSADFAKHAIPAIRKVRILVTFTKSQPKKTMPSDGQRLTSPAAPPPSHWGPPASRSPNHIRHHVPKHYGPVPTNGVLPAPPIRPQLAPPNGIQPLFGPSTVASPMPFPAPVALPPASAGWPSAPLRHPPPRLPVPGTGVFLPPPGSGNSTQQLLSTSANETSFSAETPCLAEKDNGLVKPNSNSSASPKGKVDGKMQRQECNGSVDGTGGGRAMEKEEQQSTDTKVASKSAGAV</sequence>
<feature type="compositionally biased region" description="Pro residues" evidence="2">
    <location>
        <begin position="552"/>
        <end position="561"/>
    </location>
</feature>
<dbReference type="InterPro" id="IPR044842">
    <property type="entry name" value="ALKBH9B/ALKBH10B-like"/>
</dbReference>
<dbReference type="PANTHER" id="PTHR31447:SF0">
    <property type="entry name" value="HYDROXYPROLINE-RICH GLYCOPROTEIN FAMILY PROTEIN"/>
    <property type="match status" value="1"/>
</dbReference>
<evidence type="ECO:0000313" key="3">
    <source>
        <dbReference type="EMBL" id="KAA8532421.1"/>
    </source>
</evidence>
<proteinExistence type="inferred from homology"/>
<dbReference type="Gene3D" id="2.60.120.590">
    <property type="entry name" value="Alpha-ketoglutarate-dependent dioxygenase AlkB-like"/>
    <property type="match status" value="1"/>
</dbReference>
<evidence type="ECO:0000313" key="4">
    <source>
        <dbReference type="Proteomes" id="UP000325577"/>
    </source>
</evidence>
<feature type="compositionally biased region" description="Low complexity" evidence="2">
    <location>
        <begin position="142"/>
        <end position="152"/>
    </location>
</feature>
<dbReference type="GO" id="GO:0032451">
    <property type="term" value="F:demethylase activity"/>
    <property type="evidence" value="ECO:0007669"/>
    <property type="project" value="InterPro"/>
</dbReference>
<evidence type="ECO:0008006" key="5">
    <source>
        <dbReference type="Google" id="ProtNLM"/>
    </source>
</evidence>
<dbReference type="EMBL" id="CM018042">
    <property type="protein sequence ID" value="KAA8532421.1"/>
    <property type="molecule type" value="Genomic_DNA"/>
</dbReference>
<dbReference type="PANTHER" id="PTHR31447">
    <property type="entry name" value="HYDROXYPROLINE-RICH GLYCOPROTEIN FAMILY PROTEIN-RELATED"/>
    <property type="match status" value="1"/>
</dbReference>
<evidence type="ECO:0000256" key="1">
    <source>
        <dbReference type="ARBA" id="ARBA00007879"/>
    </source>
</evidence>
<feature type="region of interest" description="Disordered" evidence="2">
    <location>
        <begin position="139"/>
        <end position="184"/>
    </location>
</feature>
<dbReference type="Proteomes" id="UP000325577">
    <property type="component" value="Linkage Group LG19"/>
</dbReference>
<name>A0A5J5ATV9_9ASTE</name>
<dbReference type="InterPro" id="IPR037151">
    <property type="entry name" value="AlkB-like_sf"/>
</dbReference>
<dbReference type="SUPFAM" id="SSF51197">
    <property type="entry name" value="Clavaminate synthase-like"/>
    <property type="match status" value="1"/>
</dbReference>
<dbReference type="GO" id="GO:0006402">
    <property type="term" value="P:mRNA catabolic process"/>
    <property type="evidence" value="ECO:0007669"/>
    <property type="project" value="InterPro"/>
</dbReference>